<dbReference type="PANTHER" id="PTHR13932">
    <property type="entry name" value="COPROPORPHYRINIGEN III OXIDASE"/>
    <property type="match status" value="1"/>
</dbReference>
<dbReference type="InterPro" id="IPR006638">
    <property type="entry name" value="Elp3/MiaA/NifB-like_rSAM"/>
</dbReference>
<dbReference type="InterPro" id="IPR013785">
    <property type="entry name" value="Aldolase_TIM"/>
</dbReference>
<evidence type="ECO:0000256" key="7">
    <source>
        <dbReference type="ARBA" id="ARBA00023004"/>
    </source>
</evidence>
<dbReference type="GO" id="GO:0046872">
    <property type="term" value="F:metal ion binding"/>
    <property type="evidence" value="ECO:0007669"/>
    <property type="project" value="UniProtKB-UniRule"/>
</dbReference>
<name>A0A1M3KY87_9BACT</name>
<comment type="caution">
    <text evidence="12">The sequence shown here is derived from an EMBL/GenBank/DDBJ whole genome shotgun (WGS) entry which is preliminary data.</text>
</comment>
<keyword evidence="7 10" id="KW-0408">Iron</keyword>
<evidence type="ECO:0000256" key="6">
    <source>
        <dbReference type="ARBA" id="ARBA00022723"/>
    </source>
</evidence>
<dbReference type="GO" id="GO:0006779">
    <property type="term" value="P:porphyrin-containing compound biosynthetic process"/>
    <property type="evidence" value="ECO:0007669"/>
    <property type="project" value="InterPro"/>
</dbReference>
<dbReference type="InterPro" id="IPR034505">
    <property type="entry name" value="Coproporphyrinogen-III_oxidase"/>
</dbReference>
<keyword evidence="4 10" id="KW-0349">Heme</keyword>
<organism evidence="12 13">
    <name type="scientific">Candidatus Kapaibacterium thiocyanatum</name>
    <dbReference type="NCBI Taxonomy" id="1895771"/>
    <lineage>
        <taxon>Bacteria</taxon>
        <taxon>Pseudomonadati</taxon>
        <taxon>Candidatus Kapaibacteriota</taxon>
        <taxon>Candidatus Kapaibacteriia</taxon>
        <taxon>Candidatus Kapaibacteriales</taxon>
        <taxon>Candidatus Kapaibacteriaceae</taxon>
        <taxon>Candidatus Kapaibacterium</taxon>
    </lineage>
</organism>
<evidence type="ECO:0000256" key="4">
    <source>
        <dbReference type="ARBA" id="ARBA00022617"/>
    </source>
</evidence>
<dbReference type="CDD" id="cd01335">
    <property type="entry name" value="Radical_SAM"/>
    <property type="match status" value="1"/>
</dbReference>
<evidence type="ECO:0000313" key="13">
    <source>
        <dbReference type="Proteomes" id="UP000184233"/>
    </source>
</evidence>
<comment type="subcellular location">
    <subcellularLocation>
        <location evidence="10">Cytoplasm</location>
    </subcellularLocation>
</comment>
<dbReference type="SFLD" id="SFLDS00029">
    <property type="entry name" value="Radical_SAM"/>
    <property type="match status" value="1"/>
</dbReference>
<dbReference type="AlphaFoldDB" id="A0A1M3KY87"/>
<comment type="cofactor">
    <cofactor evidence="1">
        <name>[4Fe-4S] cluster</name>
        <dbReference type="ChEBI" id="CHEBI:49883"/>
    </cofactor>
</comment>
<accession>A0A1M3KY87</accession>
<proteinExistence type="inferred from homology"/>
<dbReference type="SFLD" id="SFLDG01082">
    <property type="entry name" value="B12-binding_domain_containing"/>
    <property type="match status" value="1"/>
</dbReference>
<evidence type="ECO:0000256" key="9">
    <source>
        <dbReference type="ARBA" id="ARBA00023186"/>
    </source>
</evidence>
<comment type="similarity">
    <text evidence="2">Belongs to the anaerobic coproporphyrinogen-III oxidase family. HemW subfamily.</text>
</comment>
<keyword evidence="9 10" id="KW-0143">Chaperone</keyword>
<evidence type="ECO:0000256" key="10">
    <source>
        <dbReference type="RuleBase" id="RU364116"/>
    </source>
</evidence>
<evidence type="ECO:0000256" key="5">
    <source>
        <dbReference type="ARBA" id="ARBA00022691"/>
    </source>
</evidence>
<comment type="function">
    <text evidence="10">Probably acts as a heme chaperone, transferring heme to an unknown acceptor. Binds one molecule of heme per monomer, possibly covalently. Binds 1 [4Fe-4S] cluster. The cluster is coordinated with 3 cysteines and an exchangeable S-adenosyl-L-methionine.</text>
</comment>
<dbReference type="Gene3D" id="3.20.20.70">
    <property type="entry name" value="Aldolase class I"/>
    <property type="match status" value="1"/>
</dbReference>
<dbReference type="SMART" id="SM00729">
    <property type="entry name" value="Elp3"/>
    <property type="match status" value="1"/>
</dbReference>
<keyword evidence="5 10" id="KW-0949">S-adenosyl-L-methionine</keyword>
<sequence>MQGIYLHIPFCERKCTYCDFYSIESTGLIDTFVDRLLHEIALRGRITERPATSVFFGGGTPSLLRPDHLARIVKALHDVHTIADDAEWTMECNPGTVSLESLTAYHGLGINRLSFGVQSFVPEELAFLHRIHSPEQADEAMHLARAAGFTNVNMDLMFALPPQTPESLELSLSRMLALKPDHISAYSLVYEHGTPLYAQLQKGLVQPHPEEEDAAMYAHAMDRLTSAGYEQYEVSNFALPGHRCRHNLTYWHGDDYASYGPSAHGYVDGERYWNHRSLTSWSEKVDAGIPPNANTERLGPAERLVELAFLQLRADGLDRQMFTSTFGVDLIDALQPYLGYWLDAGFAVVDEERIALTSAGYQVCDEITLKVVAALERLR</sequence>
<dbReference type="GO" id="GO:0005737">
    <property type="term" value="C:cytoplasm"/>
    <property type="evidence" value="ECO:0007669"/>
    <property type="project" value="UniProtKB-SubCell"/>
</dbReference>
<evidence type="ECO:0000259" key="11">
    <source>
        <dbReference type="PROSITE" id="PS51918"/>
    </source>
</evidence>
<dbReference type="EMBL" id="MKVH01000024">
    <property type="protein sequence ID" value="OJX57345.1"/>
    <property type="molecule type" value="Genomic_DNA"/>
</dbReference>
<dbReference type="InterPro" id="IPR010723">
    <property type="entry name" value="HemN_C"/>
</dbReference>
<dbReference type="SFLD" id="SFLDF00562">
    <property type="entry name" value="HemN-like__clustered_with_heat"/>
    <property type="match status" value="1"/>
</dbReference>
<keyword evidence="6 10" id="KW-0479">Metal-binding</keyword>
<protein>
    <recommendedName>
        <fullName evidence="3 10">Heme chaperone HemW</fullName>
    </recommendedName>
</protein>
<dbReference type="InterPro" id="IPR004559">
    <property type="entry name" value="HemW-like"/>
</dbReference>
<dbReference type="STRING" id="1895771.BGO89_09770"/>
<dbReference type="Proteomes" id="UP000184233">
    <property type="component" value="Unassembled WGS sequence"/>
</dbReference>
<gene>
    <name evidence="12" type="ORF">BGO89_09770</name>
</gene>
<evidence type="ECO:0000256" key="2">
    <source>
        <dbReference type="ARBA" id="ARBA00006100"/>
    </source>
</evidence>
<dbReference type="InterPro" id="IPR058240">
    <property type="entry name" value="rSAM_sf"/>
</dbReference>
<dbReference type="GO" id="GO:0051539">
    <property type="term" value="F:4 iron, 4 sulfur cluster binding"/>
    <property type="evidence" value="ECO:0007669"/>
    <property type="project" value="UniProtKB-UniRule"/>
</dbReference>
<dbReference type="SFLD" id="SFLDF00288">
    <property type="entry name" value="HemN-like__clustered_with_nucl"/>
    <property type="match status" value="1"/>
</dbReference>
<dbReference type="PROSITE" id="PS51918">
    <property type="entry name" value="RADICAL_SAM"/>
    <property type="match status" value="1"/>
</dbReference>
<keyword evidence="8 10" id="KW-0411">Iron-sulfur</keyword>
<evidence type="ECO:0000256" key="8">
    <source>
        <dbReference type="ARBA" id="ARBA00023014"/>
    </source>
</evidence>
<feature type="domain" description="Radical SAM core" evidence="11">
    <location>
        <begin position="1"/>
        <end position="230"/>
    </location>
</feature>
<dbReference type="NCBIfam" id="TIGR00539">
    <property type="entry name" value="hemN_rel"/>
    <property type="match status" value="1"/>
</dbReference>
<dbReference type="SFLD" id="SFLDG01065">
    <property type="entry name" value="anaerobic_coproporphyrinogen-I"/>
    <property type="match status" value="1"/>
</dbReference>
<reference evidence="12 13" key="1">
    <citation type="submission" date="2016-09" db="EMBL/GenBank/DDBJ databases">
        <title>Genome-resolved meta-omics ties microbial dynamics to process performance in biotechnology for thiocyanate degradation.</title>
        <authorList>
            <person name="Kantor R.S."/>
            <person name="Huddy R.J."/>
            <person name="Iyer R."/>
            <person name="Thomas B.C."/>
            <person name="Brown C.T."/>
            <person name="Anantharaman K."/>
            <person name="Tringe S."/>
            <person name="Hettich R.L."/>
            <person name="Harrison S.T."/>
            <person name="Banfield J.F."/>
        </authorList>
    </citation>
    <scope>NUCLEOTIDE SEQUENCE [LARGE SCALE GENOMIC DNA]</scope>
    <source>
        <strain evidence="12">59-99</strain>
    </source>
</reference>
<dbReference type="InterPro" id="IPR007197">
    <property type="entry name" value="rSAM"/>
</dbReference>
<evidence type="ECO:0000256" key="1">
    <source>
        <dbReference type="ARBA" id="ARBA00001966"/>
    </source>
</evidence>
<evidence type="ECO:0000256" key="3">
    <source>
        <dbReference type="ARBA" id="ARBA00017228"/>
    </source>
</evidence>
<dbReference type="GO" id="GO:0004109">
    <property type="term" value="F:coproporphyrinogen oxidase activity"/>
    <property type="evidence" value="ECO:0007669"/>
    <property type="project" value="InterPro"/>
</dbReference>
<evidence type="ECO:0000313" key="12">
    <source>
        <dbReference type="EMBL" id="OJX57345.1"/>
    </source>
</evidence>
<keyword evidence="10" id="KW-0963">Cytoplasm</keyword>
<dbReference type="PANTHER" id="PTHR13932:SF5">
    <property type="entry name" value="RADICAL S-ADENOSYL METHIONINE DOMAIN-CONTAINING PROTEIN 1, MITOCHONDRIAL"/>
    <property type="match status" value="1"/>
</dbReference>
<keyword evidence="10" id="KW-0004">4Fe-4S</keyword>
<dbReference type="Pfam" id="PF04055">
    <property type="entry name" value="Radical_SAM"/>
    <property type="match status" value="1"/>
</dbReference>
<dbReference type="SUPFAM" id="SSF102114">
    <property type="entry name" value="Radical SAM enzymes"/>
    <property type="match status" value="1"/>
</dbReference>
<dbReference type="Pfam" id="PF06969">
    <property type="entry name" value="HemN_C"/>
    <property type="match status" value="1"/>
</dbReference>